<feature type="domain" description="Retrovirus-related Pol polyprotein from transposon TNT 1-94-like beta-barrel" evidence="3">
    <location>
        <begin position="320"/>
        <end position="397"/>
    </location>
</feature>
<organism evidence="4 5">
    <name type="scientific">Tetracentron sinense</name>
    <name type="common">Spur-leaf</name>
    <dbReference type="NCBI Taxonomy" id="13715"/>
    <lineage>
        <taxon>Eukaryota</taxon>
        <taxon>Viridiplantae</taxon>
        <taxon>Streptophyta</taxon>
        <taxon>Embryophyta</taxon>
        <taxon>Tracheophyta</taxon>
        <taxon>Spermatophyta</taxon>
        <taxon>Magnoliopsida</taxon>
        <taxon>Trochodendrales</taxon>
        <taxon>Trochodendraceae</taxon>
        <taxon>Tetracentron</taxon>
    </lineage>
</organism>
<dbReference type="Pfam" id="PF22936">
    <property type="entry name" value="Pol_BBD"/>
    <property type="match status" value="1"/>
</dbReference>
<comment type="caution">
    <text evidence="4">The sequence shown here is derived from an EMBL/GenBank/DDBJ whole genome shotgun (WGS) entry which is preliminary data.</text>
</comment>
<dbReference type="Pfam" id="PF14223">
    <property type="entry name" value="Retrotran_gag_2"/>
    <property type="match status" value="1"/>
</dbReference>
<dbReference type="EMBL" id="JABCRI010000010">
    <property type="protein sequence ID" value="KAF8398674.1"/>
    <property type="molecule type" value="Genomic_DNA"/>
</dbReference>
<dbReference type="PANTHER" id="PTHR47481:SF22">
    <property type="entry name" value="RETROTRANSPOSON GAG DOMAIN-CONTAINING PROTEIN"/>
    <property type="match status" value="1"/>
</dbReference>
<evidence type="ECO:0000259" key="3">
    <source>
        <dbReference type="Pfam" id="PF22936"/>
    </source>
</evidence>
<evidence type="ECO:0000259" key="2">
    <source>
        <dbReference type="Pfam" id="PF13976"/>
    </source>
</evidence>
<dbReference type="Proteomes" id="UP000655225">
    <property type="component" value="Unassembled WGS sequence"/>
</dbReference>
<dbReference type="OMA" id="LEYERWM"/>
<feature type="compositionally biased region" description="Polar residues" evidence="1">
    <location>
        <begin position="215"/>
        <end position="232"/>
    </location>
</feature>
<accession>A0A835DFW2</accession>
<evidence type="ECO:0000313" key="4">
    <source>
        <dbReference type="EMBL" id="KAF8398674.1"/>
    </source>
</evidence>
<dbReference type="AlphaFoldDB" id="A0A835DFW2"/>
<feature type="compositionally biased region" description="Polar residues" evidence="1">
    <location>
        <begin position="263"/>
        <end position="275"/>
    </location>
</feature>
<dbReference type="InterPro" id="IPR025724">
    <property type="entry name" value="GAG-pre-integrase_dom"/>
</dbReference>
<dbReference type="Pfam" id="PF13976">
    <property type="entry name" value="gag_pre-integrs"/>
    <property type="match status" value="1"/>
</dbReference>
<name>A0A835DFW2_TETSI</name>
<keyword evidence="5" id="KW-1185">Reference proteome</keyword>
<sequence>MAGSSSLTSHIVVPNITNLVSIKLDRDNYLLWKSQFVPILRTNKLLKYVDGSSQCPEQFLCDDNNKPMTNINLEYERWMEQDSLVLLWINATLTPTVLQRVIGLQSSREVWLRLERLHLIQSRSRVLQLKQQFQNLKKGGSSITDYLDKMKHIADALEAIGQPITEYDLCNQILNGLGQEYDPVHTSVVNRDTPINFEDLFGQLLTFEMRLDSHTTTPTLEQPSTAFFTNRSTHSRAQGRGGSRGSSYFRGRGRGRNHGGRANPSNNHSTKPSNAPSCQICNRVGHSALDCFHRLDLSFQGRQSPPKLQAMAAMRQDSTWFTDTGATNHVTADLNNLSLHSDYEGSDNLTVGNGKGLRIEHIGSTSYSSNGSTFHMQDILHVPCITKNLLSVSEFSKDNDCHFVFTSSGFSVKDNKSGKILFQGRSSKGLYPLHFQPHDKNKPYSSPSAFISSTVSSSVWHHRLGHPSHQTLQQVAPHIHLGRSSQHQTICSSCQMGKALGCLFNFLILFRNTLWNLCTRMTVRRKKKNLKIIAGSCYLPKDDELKPRGVDAHFIHKLQRVIVVADGVGGWAKRGVDLGEYARELMYNSIVAIHKEPYGFVDSERVLEAAYSNTKVEGSSTACLVAFTNKLRRFNCPYQLGSGSKSDPLSSAQGMRDGMEPGDVASVIAERALDASNQRYCLTPFSEASKKAGMEHIGGKYDDITVIVARIGTLEEYYIDHLC</sequence>
<evidence type="ECO:0000256" key="1">
    <source>
        <dbReference type="SAM" id="MobiDB-lite"/>
    </source>
</evidence>
<dbReference type="InterPro" id="IPR036457">
    <property type="entry name" value="PPM-type-like_dom_sf"/>
</dbReference>
<feature type="region of interest" description="Disordered" evidence="1">
    <location>
        <begin position="215"/>
        <end position="275"/>
    </location>
</feature>
<dbReference type="SUPFAM" id="SSF81606">
    <property type="entry name" value="PP2C-like"/>
    <property type="match status" value="1"/>
</dbReference>
<protein>
    <submittedName>
        <fullName evidence="4">Uncharacterized protein</fullName>
    </submittedName>
</protein>
<feature type="domain" description="GAG-pre-integrase" evidence="2">
    <location>
        <begin position="429"/>
        <end position="498"/>
    </location>
</feature>
<dbReference type="PANTHER" id="PTHR47481">
    <property type="match status" value="1"/>
</dbReference>
<reference evidence="4 5" key="1">
    <citation type="submission" date="2020-04" db="EMBL/GenBank/DDBJ databases">
        <title>Plant Genome Project.</title>
        <authorList>
            <person name="Zhang R.-G."/>
        </authorList>
    </citation>
    <scope>NUCLEOTIDE SEQUENCE [LARGE SCALE GENOMIC DNA]</scope>
    <source>
        <strain evidence="4">YNK0</strain>
        <tissue evidence="4">Leaf</tissue>
    </source>
</reference>
<dbReference type="OrthoDB" id="1845088at2759"/>
<gene>
    <name evidence="4" type="ORF">HHK36_014529</name>
</gene>
<dbReference type="InterPro" id="IPR054722">
    <property type="entry name" value="PolX-like_BBD"/>
</dbReference>
<proteinExistence type="predicted"/>
<evidence type="ECO:0000313" key="5">
    <source>
        <dbReference type="Proteomes" id="UP000655225"/>
    </source>
</evidence>